<reference evidence="1" key="2">
    <citation type="journal article" date="2015" name="Data Brief">
        <title>Shoot transcriptome of the giant reed, Arundo donax.</title>
        <authorList>
            <person name="Barrero R.A."/>
            <person name="Guerrero F.D."/>
            <person name="Moolhuijzen P."/>
            <person name="Goolsby J.A."/>
            <person name="Tidwell J."/>
            <person name="Bellgard S.E."/>
            <person name="Bellgard M.I."/>
        </authorList>
    </citation>
    <scope>NUCLEOTIDE SEQUENCE</scope>
    <source>
        <tissue evidence="1">Shoot tissue taken approximately 20 cm above the soil surface</tissue>
    </source>
</reference>
<dbReference type="EMBL" id="GBRH01273703">
    <property type="protein sequence ID" value="JAD24192.1"/>
    <property type="molecule type" value="Transcribed_RNA"/>
</dbReference>
<protein>
    <submittedName>
        <fullName evidence="1">Uncharacterized protein</fullName>
    </submittedName>
</protein>
<accession>A0A0A8YNE6</accession>
<name>A0A0A8YNE6_ARUDO</name>
<evidence type="ECO:0000313" key="1">
    <source>
        <dbReference type="EMBL" id="JAD24192.1"/>
    </source>
</evidence>
<organism evidence="1">
    <name type="scientific">Arundo donax</name>
    <name type="common">Giant reed</name>
    <name type="synonym">Donax arundinaceus</name>
    <dbReference type="NCBI Taxonomy" id="35708"/>
    <lineage>
        <taxon>Eukaryota</taxon>
        <taxon>Viridiplantae</taxon>
        <taxon>Streptophyta</taxon>
        <taxon>Embryophyta</taxon>
        <taxon>Tracheophyta</taxon>
        <taxon>Spermatophyta</taxon>
        <taxon>Magnoliopsida</taxon>
        <taxon>Liliopsida</taxon>
        <taxon>Poales</taxon>
        <taxon>Poaceae</taxon>
        <taxon>PACMAD clade</taxon>
        <taxon>Arundinoideae</taxon>
        <taxon>Arundineae</taxon>
        <taxon>Arundo</taxon>
    </lineage>
</organism>
<sequence length="56" mass="6183">MGYISNSISGDLLTRPSDETATHAFYFWGSCFELPVLDLPQLLVVYLPNLNCCGTV</sequence>
<reference evidence="1" key="1">
    <citation type="submission" date="2014-09" db="EMBL/GenBank/DDBJ databases">
        <authorList>
            <person name="Magalhaes I.L.F."/>
            <person name="Oliveira U."/>
            <person name="Santos F.R."/>
            <person name="Vidigal T.H.D.A."/>
            <person name="Brescovit A.D."/>
            <person name="Santos A.J."/>
        </authorList>
    </citation>
    <scope>NUCLEOTIDE SEQUENCE</scope>
    <source>
        <tissue evidence="1">Shoot tissue taken approximately 20 cm above the soil surface</tissue>
    </source>
</reference>
<proteinExistence type="predicted"/>
<dbReference type="AlphaFoldDB" id="A0A0A8YNE6"/>